<dbReference type="AlphaFoldDB" id="A0A4U5PA51"/>
<comment type="caution">
    <text evidence="2">The sequence shown here is derived from an EMBL/GenBank/DDBJ whole genome shotgun (WGS) entry which is preliminary data.</text>
</comment>
<protein>
    <submittedName>
        <fullName evidence="2">Uncharacterized protein</fullName>
    </submittedName>
</protein>
<accession>A0A4U5PA51</accession>
<feature type="compositionally biased region" description="Basic and acidic residues" evidence="1">
    <location>
        <begin position="58"/>
        <end position="70"/>
    </location>
</feature>
<organism evidence="2 3">
    <name type="scientific">Steinernema carpocapsae</name>
    <name type="common">Entomopathogenic nematode</name>
    <dbReference type="NCBI Taxonomy" id="34508"/>
    <lineage>
        <taxon>Eukaryota</taxon>
        <taxon>Metazoa</taxon>
        <taxon>Ecdysozoa</taxon>
        <taxon>Nematoda</taxon>
        <taxon>Chromadorea</taxon>
        <taxon>Rhabditida</taxon>
        <taxon>Tylenchina</taxon>
        <taxon>Panagrolaimomorpha</taxon>
        <taxon>Strongyloidoidea</taxon>
        <taxon>Steinernematidae</taxon>
        <taxon>Steinernema</taxon>
    </lineage>
</organism>
<evidence type="ECO:0000256" key="1">
    <source>
        <dbReference type="SAM" id="MobiDB-lite"/>
    </source>
</evidence>
<reference evidence="2 3" key="1">
    <citation type="journal article" date="2015" name="Genome Biol.">
        <title>Comparative genomics of Steinernema reveals deeply conserved gene regulatory networks.</title>
        <authorList>
            <person name="Dillman A.R."/>
            <person name="Macchietto M."/>
            <person name="Porter C.F."/>
            <person name="Rogers A."/>
            <person name="Williams B."/>
            <person name="Antoshechkin I."/>
            <person name="Lee M.M."/>
            <person name="Goodwin Z."/>
            <person name="Lu X."/>
            <person name="Lewis E.E."/>
            <person name="Goodrich-Blair H."/>
            <person name="Stock S.P."/>
            <person name="Adams B.J."/>
            <person name="Sternberg P.W."/>
            <person name="Mortazavi A."/>
        </authorList>
    </citation>
    <scope>NUCLEOTIDE SEQUENCE [LARGE SCALE GENOMIC DNA]</scope>
    <source>
        <strain evidence="2 3">ALL</strain>
    </source>
</reference>
<feature type="region of interest" description="Disordered" evidence="1">
    <location>
        <begin position="58"/>
        <end position="77"/>
    </location>
</feature>
<sequence length="77" mass="8668">MASNRVSANGDAPDEGSEHFSFYDEMLARLTDTRLTTAERRKLETELMRMVVEACKEDPLPEFAKKKESASKQSDGL</sequence>
<evidence type="ECO:0000313" key="3">
    <source>
        <dbReference type="Proteomes" id="UP000298663"/>
    </source>
</evidence>
<keyword evidence="3" id="KW-1185">Reference proteome</keyword>
<reference evidence="2 3" key="2">
    <citation type="journal article" date="2019" name="G3 (Bethesda)">
        <title>Hybrid Assembly of the Genome of the Entomopathogenic Nematode Steinernema carpocapsae Identifies the X-Chromosome.</title>
        <authorList>
            <person name="Serra L."/>
            <person name="Macchietto M."/>
            <person name="Macias-Munoz A."/>
            <person name="McGill C.J."/>
            <person name="Rodriguez I.M."/>
            <person name="Rodriguez B."/>
            <person name="Murad R."/>
            <person name="Mortazavi A."/>
        </authorList>
    </citation>
    <scope>NUCLEOTIDE SEQUENCE [LARGE SCALE GENOMIC DNA]</scope>
    <source>
        <strain evidence="2 3">ALL</strain>
    </source>
</reference>
<gene>
    <name evidence="2" type="ORF">L596_007582</name>
</gene>
<proteinExistence type="predicted"/>
<name>A0A4U5PA51_STECR</name>
<evidence type="ECO:0000313" key="2">
    <source>
        <dbReference type="EMBL" id="TKR93050.1"/>
    </source>
</evidence>
<dbReference type="Proteomes" id="UP000298663">
    <property type="component" value="Unassembled WGS sequence"/>
</dbReference>
<dbReference type="EMBL" id="AZBU02000002">
    <property type="protein sequence ID" value="TKR93050.1"/>
    <property type="molecule type" value="Genomic_DNA"/>
</dbReference>